<evidence type="ECO:0000313" key="2">
    <source>
        <dbReference type="Proteomes" id="UP000266861"/>
    </source>
</evidence>
<protein>
    <submittedName>
        <fullName evidence="1">Uncharacterized protein</fullName>
    </submittedName>
</protein>
<dbReference type="EMBL" id="PQFF01000657">
    <property type="protein sequence ID" value="RHZ43521.1"/>
    <property type="molecule type" value="Genomic_DNA"/>
</dbReference>
<sequence>MMNRRVSEVALPLGIKYLEIESNDDDNTLLMTYLIYSGPSDDARAELPHDMDEINCKAGVNLLVNRANKIHLYYKFPKLPRSWINENYEGKKALPRLDAVVNEMANKQI</sequence>
<organism evidence="1 2">
    <name type="scientific">Diversispora epigaea</name>
    <dbReference type="NCBI Taxonomy" id="1348612"/>
    <lineage>
        <taxon>Eukaryota</taxon>
        <taxon>Fungi</taxon>
        <taxon>Fungi incertae sedis</taxon>
        <taxon>Mucoromycota</taxon>
        <taxon>Glomeromycotina</taxon>
        <taxon>Glomeromycetes</taxon>
        <taxon>Diversisporales</taxon>
        <taxon>Diversisporaceae</taxon>
        <taxon>Diversispora</taxon>
    </lineage>
</organism>
<evidence type="ECO:0000313" key="1">
    <source>
        <dbReference type="EMBL" id="RHZ43521.1"/>
    </source>
</evidence>
<name>A0A397FXP6_9GLOM</name>
<reference evidence="1 2" key="1">
    <citation type="submission" date="2018-08" db="EMBL/GenBank/DDBJ databases">
        <title>Genome and evolution of the arbuscular mycorrhizal fungus Diversispora epigaea (formerly Glomus versiforme) and its bacterial endosymbionts.</title>
        <authorList>
            <person name="Sun X."/>
            <person name="Fei Z."/>
            <person name="Harrison M."/>
        </authorList>
    </citation>
    <scope>NUCLEOTIDE SEQUENCE [LARGE SCALE GENOMIC DNA]</scope>
    <source>
        <strain evidence="1 2">IT104</strain>
    </source>
</reference>
<proteinExistence type="predicted"/>
<comment type="caution">
    <text evidence="1">The sequence shown here is derived from an EMBL/GenBank/DDBJ whole genome shotgun (WGS) entry which is preliminary data.</text>
</comment>
<dbReference type="Proteomes" id="UP000266861">
    <property type="component" value="Unassembled WGS sequence"/>
</dbReference>
<gene>
    <name evidence="1" type="ORF">Glove_1033g17</name>
</gene>
<dbReference type="AlphaFoldDB" id="A0A397FXP6"/>
<keyword evidence="2" id="KW-1185">Reference proteome</keyword>
<accession>A0A397FXP6</accession>